<sequence length="375" mass="43619">MSLGRVKGKCFTQKLLYINEADSETVIGDEIDPFKFHTELSVSQFKKNKRPKKALWQLCDKSFKDDICEVLVYSSPLTNLNRNEKLLYHAFAIFQTQSIEGGQTAWWSVEKNGEYIVLQRTLKPDQSYIRDYLYAQQNSQEYATMKKRNTPIKLLAESSGRGTLFDFLRALSDRQDLNERYHFISSNCQEFASFVFNTISGEKKKWTGTVDGALMKIFTREKKYPSIFIDAIFGFSIDNNKAIVEFHRDRWIAKLLRRRFIPVKIVRHRRRDNFVSVRVETMDGNGVYGAVRGKDYVPVNQIIDFRANEVEKQVIVEILCNNNSNKVHVIYFGIKLYLISTNAVENRDVIIGYYSSQTVKILLTDDFDKHILPFA</sequence>
<dbReference type="SUPFAM" id="SSF141072">
    <property type="entry name" value="CalX-like"/>
    <property type="match status" value="1"/>
</dbReference>
<dbReference type="EMBL" id="CAKKLH010000068">
    <property type="protein sequence ID" value="CAH0101880.1"/>
    <property type="molecule type" value="Genomic_DNA"/>
</dbReference>
<accession>A0A8J2WCR6</accession>
<keyword evidence="2" id="KW-1185">Reference proteome</keyword>
<reference evidence="1" key="1">
    <citation type="submission" date="2021-11" db="EMBL/GenBank/DDBJ databases">
        <authorList>
            <person name="Schell T."/>
        </authorList>
    </citation>
    <scope>NUCLEOTIDE SEQUENCE</scope>
    <source>
        <strain evidence="1">M5</strain>
    </source>
</reference>
<evidence type="ECO:0000313" key="2">
    <source>
        <dbReference type="Proteomes" id="UP000789390"/>
    </source>
</evidence>
<evidence type="ECO:0000313" key="1">
    <source>
        <dbReference type="EMBL" id="CAH0101880.1"/>
    </source>
</evidence>
<dbReference type="Proteomes" id="UP000789390">
    <property type="component" value="Unassembled WGS sequence"/>
</dbReference>
<comment type="caution">
    <text evidence="1">The sequence shown here is derived from an EMBL/GenBank/DDBJ whole genome shotgun (WGS) entry which is preliminary data.</text>
</comment>
<organism evidence="1 2">
    <name type="scientific">Daphnia galeata</name>
    <dbReference type="NCBI Taxonomy" id="27404"/>
    <lineage>
        <taxon>Eukaryota</taxon>
        <taxon>Metazoa</taxon>
        <taxon>Ecdysozoa</taxon>
        <taxon>Arthropoda</taxon>
        <taxon>Crustacea</taxon>
        <taxon>Branchiopoda</taxon>
        <taxon>Diplostraca</taxon>
        <taxon>Cladocera</taxon>
        <taxon>Anomopoda</taxon>
        <taxon>Daphniidae</taxon>
        <taxon>Daphnia</taxon>
    </lineage>
</organism>
<name>A0A8J2WCR6_9CRUS</name>
<dbReference type="InterPro" id="IPR038081">
    <property type="entry name" value="CalX-like_sf"/>
</dbReference>
<gene>
    <name evidence="1" type="ORF">DGAL_LOCUS4252</name>
</gene>
<dbReference type="AlphaFoldDB" id="A0A8J2WCR6"/>
<protein>
    <submittedName>
        <fullName evidence="1">Uncharacterized protein</fullName>
    </submittedName>
</protein>
<dbReference type="Gene3D" id="2.60.40.2030">
    <property type="match status" value="1"/>
</dbReference>
<dbReference type="OrthoDB" id="6385208at2759"/>
<proteinExistence type="predicted"/>